<evidence type="ECO:0000313" key="4">
    <source>
        <dbReference type="RefSeq" id="XP_033695218.1"/>
    </source>
</evidence>
<feature type="chain" id="PRO_5026985076" evidence="2">
    <location>
        <begin position="18"/>
        <end position="157"/>
    </location>
</feature>
<evidence type="ECO:0000313" key="3">
    <source>
        <dbReference type="Proteomes" id="UP000245320"/>
    </source>
</evidence>
<organism evidence="3 4">
    <name type="scientific">Tursiops truncatus</name>
    <name type="common">Atlantic bottle-nosed dolphin</name>
    <name type="synonym">Delphinus truncatus</name>
    <dbReference type="NCBI Taxonomy" id="9739"/>
    <lineage>
        <taxon>Eukaryota</taxon>
        <taxon>Metazoa</taxon>
        <taxon>Chordata</taxon>
        <taxon>Craniata</taxon>
        <taxon>Vertebrata</taxon>
        <taxon>Euteleostomi</taxon>
        <taxon>Mammalia</taxon>
        <taxon>Eutheria</taxon>
        <taxon>Laurasiatheria</taxon>
        <taxon>Artiodactyla</taxon>
        <taxon>Whippomorpha</taxon>
        <taxon>Cetacea</taxon>
        <taxon>Odontoceti</taxon>
        <taxon>Delphinidae</taxon>
        <taxon>Tursiops</taxon>
    </lineage>
</organism>
<feature type="signal peptide" evidence="2">
    <location>
        <begin position="1"/>
        <end position="17"/>
    </location>
</feature>
<evidence type="ECO:0000256" key="1">
    <source>
        <dbReference type="SAM" id="MobiDB-lite"/>
    </source>
</evidence>
<keyword evidence="3" id="KW-1185">Reference proteome</keyword>
<evidence type="ECO:0000256" key="2">
    <source>
        <dbReference type="SAM" id="SignalP"/>
    </source>
</evidence>
<keyword evidence="2" id="KW-0732">Signal</keyword>
<dbReference type="AlphaFoldDB" id="A0A6J3PZA7"/>
<dbReference type="InParanoid" id="A0A6J3PZA7"/>
<gene>
    <name evidence="4" type="primary">LOC117308040</name>
</gene>
<protein>
    <submittedName>
        <fullName evidence="4">Mesothelin-like protein</fullName>
    </submittedName>
</protein>
<dbReference type="RefSeq" id="XP_033695218.1">
    <property type="nucleotide sequence ID" value="XM_033839327.1"/>
</dbReference>
<dbReference type="Proteomes" id="UP000245320">
    <property type="component" value="Chromosome 15"/>
</dbReference>
<sequence length="157" mass="16283">MLMACSVPSALVSPGLTFLVSLTAHCSHPQAEGATQGGLDVSRANMWASANTSLLQGFWCQPASQLARDQLAALIRRMETQHVLLGAWQGSGGPCQDCLGVEGKGRLPGEGPRGRAGREASLAEDPGSKGQECGARTRSSSPEHKGPVLESCTIVSS</sequence>
<dbReference type="OrthoDB" id="9909579at2759"/>
<accession>A0A6J3PZA7</accession>
<feature type="region of interest" description="Disordered" evidence="1">
    <location>
        <begin position="102"/>
        <end position="157"/>
    </location>
</feature>
<feature type="compositionally biased region" description="Basic and acidic residues" evidence="1">
    <location>
        <begin position="103"/>
        <end position="118"/>
    </location>
</feature>
<name>A0A6J3PZA7_TURTR</name>
<reference evidence="4" key="1">
    <citation type="submission" date="2025-08" db="UniProtKB">
        <authorList>
            <consortium name="RefSeq"/>
        </authorList>
    </citation>
    <scope>IDENTIFICATION</scope>
    <source>
        <tissue evidence="4">Spleen</tissue>
    </source>
</reference>
<proteinExistence type="predicted"/>